<comment type="caution">
    <text evidence="2">The sequence shown here is derived from an EMBL/GenBank/DDBJ whole genome shotgun (WGS) entry which is preliminary data.</text>
</comment>
<organism evidence="2 3">
    <name type="scientific">Sphingomonas canadensis</name>
    <dbReference type="NCBI Taxonomy" id="1219257"/>
    <lineage>
        <taxon>Bacteria</taxon>
        <taxon>Pseudomonadati</taxon>
        <taxon>Pseudomonadota</taxon>
        <taxon>Alphaproteobacteria</taxon>
        <taxon>Sphingomonadales</taxon>
        <taxon>Sphingomonadaceae</taxon>
        <taxon>Sphingomonas</taxon>
    </lineage>
</organism>
<feature type="region of interest" description="Disordered" evidence="1">
    <location>
        <begin position="120"/>
        <end position="149"/>
    </location>
</feature>
<evidence type="ECO:0000256" key="1">
    <source>
        <dbReference type="SAM" id="MobiDB-lite"/>
    </source>
</evidence>
<proteinExistence type="predicted"/>
<dbReference type="EMBL" id="JBHTJG010000007">
    <property type="protein sequence ID" value="MFD0947483.1"/>
    <property type="molecule type" value="Genomic_DNA"/>
</dbReference>
<sequence>MVFSESRQGAGIGEYARPESSPQQRRNIFPIPKPERFFEGLRDRSRKSDKGASGAMTMVQDLDAALRRLSAAPAHPGLDMIEGTVLGRLHDRAETMSFQGLGIGATAAVAALMLGIATGSPQASATPNTLSPFGPSSPLAPSTLLTASR</sequence>
<protein>
    <submittedName>
        <fullName evidence="2">Uncharacterized protein</fullName>
    </submittedName>
</protein>
<gene>
    <name evidence="2" type="ORF">ACFQ1E_14120</name>
</gene>
<dbReference type="RefSeq" id="WP_264945247.1">
    <property type="nucleotide sequence ID" value="NZ_JAPDRA010000007.1"/>
</dbReference>
<feature type="compositionally biased region" description="Polar residues" evidence="1">
    <location>
        <begin position="139"/>
        <end position="149"/>
    </location>
</feature>
<name>A0ABW3H7W2_9SPHN</name>
<feature type="compositionally biased region" description="Polar residues" evidence="1">
    <location>
        <begin position="120"/>
        <end position="131"/>
    </location>
</feature>
<evidence type="ECO:0000313" key="3">
    <source>
        <dbReference type="Proteomes" id="UP001596977"/>
    </source>
</evidence>
<feature type="region of interest" description="Disordered" evidence="1">
    <location>
        <begin position="1"/>
        <end position="28"/>
    </location>
</feature>
<dbReference type="Proteomes" id="UP001596977">
    <property type="component" value="Unassembled WGS sequence"/>
</dbReference>
<keyword evidence="3" id="KW-1185">Reference proteome</keyword>
<reference evidence="3" key="1">
    <citation type="journal article" date="2019" name="Int. J. Syst. Evol. Microbiol.">
        <title>The Global Catalogue of Microorganisms (GCM) 10K type strain sequencing project: providing services to taxonomists for standard genome sequencing and annotation.</title>
        <authorList>
            <consortium name="The Broad Institute Genomics Platform"/>
            <consortium name="The Broad Institute Genome Sequencing Center for Infectious Disease"/>
            <person name="Wu L."/>
            <person name="Ma J."/>
        </authorList>
    </citation>
    <scope>NUCLEOTIDE SEQUENCE [LARGE SCALE GENOMIC DNA]</scope>
    <source>
        <strain evidence="3">CCUG 62982</strain>
    </source>
</reference>
<accession>A0ABW3H7W2</accession>
<evidence type="ECO:0000313" key="2">
    <source>
        <dbReference type="EMBL" id="MFD0947483.1"/>
    </source>
</evidence>